<dbReference type="SUPFAM" id="SSF55729">
    <property type="entry name" value="Acyl-CoA N-acyltransferases (Nat)"/>
    <property type="match status" value="1"/>
</dbReference>
<name>A0A6J4MFZ8_9BACT</name>
<feature type="non-terminal residue" evidence="1">
    <location>
        <position position="199"/>
    </location>
</feature>
<proteinExistence type="predicted"/>
<protein>
    <recommendedName>
        <fullName evidence="2">N-acetyltransferase domain-containing protein</fullName>
    </recommendedName>
</protein>
<sequence>MKIRPARAGDVEGMLRIKRELKLDPTGDAPGGGFLLGATREQYEFLVANAQVLALADDEGALGGFAIALPDAVLRATDVWARRRSIAWGDGGWDALEGARVAYFDQLAVLPGPRHRTYAPALALAALERLVANGHQHLFATVVREPVANLASPPLLHAIGAARVGSIEEEYPEVGRVLSDVYHLVLHPGTAAELATGSP</sequence>
<reference evidence="1" key="1">
    <citation type="submission" date="2020-02" db="EMBL/GenBank/DDBJ databases">
        <authorList>
            <person name="Meier V. D."/>
        </authorList>
    </citation>
    <scope>NUCLEOTIDE SEQUENCE</scope>
    <source>
        <strain evidence="1">AVDCRST_MAG89</strain>
    </source>
</reference>
<organism evidence="1">
    <name type="scientific">uncultured Gemmatimonadota bacterium</name>
    <dbReference type="NCBI Taxonomy" id="203437"/>
    <lineage>
        <taxon>Bacteria</taxon>
        <taxon>Pseudomonadati</taxon>
        <taxon>Gemmatimonadota</taxon>
        <taxon>environmental samples</taxon>
    </lineage>
</organism>
<dbReference type="Gene3D" id="3.40.630.30">
    <property type="match status" value="1"/>
</dbReference>
<accession>A0A6J4MFZ8</accession>
<dbReference type="AlphaFoldDB" id="A0A6J4MFZ8"/>
<dbReference type="InterPro" id="IPR016181">
    <property type="entry name" value="Acyl_CoA_acyltransferase"/>
</dbReference>
<evidence type="ECO:0008006" key="2">
    <source>
        <dbReference type="Google" id="ProtNLM"/>
    </source>
</evidence>
<evidence type="ECO:0000313" key="1">
    <source>
        <dbReference type="EMBL" id="CAA9359008.1"/>
    </source>
</evidence>
<gene>
    <name evidence="1" type="ORF">AVDCRST_MAG89-3621</name>
</gene>
<dbReference type="EMBL" id="CADCTV010000758">
    <property type="protein sequence ID" value="CAA9359008.1"/>
    <property type="molecule type" value="Genomic_DNA"/>
</dbReference>